<evidence type="ECO:0000313" key="6">
    <source>
        <dbReference type="EMBL" id="KOS22357.1"/>
    </source>
</evidence>
<keyword evidence="7" id="KW-1185">Reference proteome</keyword>
<feature type="signal peptide" evidence="3">
    <location>
        <begin position="1"/>
        <end position="18"/>
    </location>
</feature>
<evidence type="ECO:0000259" key="5">
    <source>
        <dbReference type="Pfam" id="PF08386"/>
    </source>
</evidence>
<dbReference type="InterPro" id="IPR029058">
    <property type="entry name" value="AB_hydrolase_fold"/>
</dbReference>
<dbReference type="SUPFAM" id="SSF53474">
    <property type="entry name" value="alpha/beta-Hydrolases"/>
    <property type="match status" value="1"/>
</dbReference>
<keyword evidence="6" id="KW-0031">Aminopeptidase</keyword>
<feature type="domain" description="AB hydrolase-1" evidence="4">
    <location>
        <begin position="76"/>
        <end position="230"/>
    </location>
</feature>
<protein>
    <submittedName>
        <fullName evidence="6">Tripeptidyl aminopeptidase</fullName>
    </submittedName>
</protein>
<comment type="caution">
    <text evidence="6">The sequence shown here is derived from an EMBL/GenBank/DDBJ whole genome shotgun (WGS) entry which is preliminary data.</text>
</comment>
<dbReference type="Pfam" id="PF00561">
    <property type="entry name" value="Abhydrolase_1"/>
    <property type="match status" value="1"/>
</dbReference>
<dbReference type="AlphaFoldDB" id="A0A0M8N3F0"/>
<organism evidence="6 7">
    <name type="scientific">Escovopsis weberi</name>
    <dbReference type="NCBI Taxonomy" id="150374"/>
    <lineage>
        <taxon>Eukaryota</taxon>
        <taxon>Fungi</taxon>
        <taxon>Dikarya</taxon>
        <taxon>Ascomycota</taxon>
        <taxon>Pezizomycotina</taxon>
        <taxon>Sordariomycetes</taxon>
        <taxon>Hypocreomycetidae</taxon>
        <taxon>Hypocreales</taxon>
        <taxon>Hypocreaceae</taxon>
        <taxon>Escovopsis</taxon>
    </lineage>
</organism>
<dbReference type="InterPro" id="IPR051601">
    <property type="entry name" value="Serine_prot/Carboxylest_S33"/>
</dbReference>
<evidence type="ECO:0000313" key="7">
    <source>
        <dbReference type="Proteomes" id="UP000053831"/>
    </source>
</evidence>
<feature type="domain" description="Peptidase S33 tripeptidyl aminopeptidase-like C-terminal" evidence="5">
    <location>
        <begin position="396"/>
        <end position="494"/>
    </location>
</feature>
<dbReference type="Pfam" id="PF08386">
    <property type="entry name" value="Abhydrolase_4"/>
    <property type="match status" value="1"/>
</dbReference>
<sequence>MILGLILLSLLQAGSGLAAPQTGPLKWFSCQQNASMPVACGTIAVPLDYTDPASQETIDVQLIRFNATKQPVMGNILINPGGPGGSGREFLAGFAQEMMISTSGHYNLVGFETRGVGDTLPFSCFDSDAERATFFANFPAGTNDSDTSLGLTWAYGTAFAEICHNRNKDIGQLMSTAFIARDMMQIVDALEEDKLLRYYGFSYGTVLGATAAAMFPDRIARMVLDGVVNTPEWLYGTQLSEQSDAAVLAYFQSCLNSPDLCAIHRPNATASQLYAEVIALLEEIKYAPLVLGDAIVQIAAAKPAIFAAVKTGMTAARPLAAYLDAVLARNATAYKLALAINDPGFDPAKPPLYPNNGPEALYGIQCPDTILRPAGLPDFRPAVVRHQYAQSYFAGPPVVALAAACVQWRMRSRESFAGPFKATTRTPLLLISSPLDPATPMVSANNMTLGFDGSVVLQQNGIGHTSIAHPSTCTIKSTIAYFLNGTLPANGTVCEPDYSFFANKTLLEQYLAVEG</sequence>
<dbReference type="InterPro" id="IPR013595">
    <property type="entry name" value="Pept_S33_TAP-like_C"/>
</dbReference>
<dbReference type="Gene3D" id="3.40.50.1820">
    <property type="entry name" value="alpha/beta hydrolase"/>
    <property type="match status" value="1"/>
</dbReference>
<keyword evidence="2" id="KW-0378">Hydrolase</keyword>
<reference evidence="6 7" key="1">
    <citation type="submission" date="2015-07" db="EMBL/GenBank/DDBJ databases">
        <title>The genome of the fungus Escovopsis weberi, a specialized disease agent of ant agriculture.</title>
        <authorList>
            <person name="de Man T.J."/>
            <person name="Stajich J.E."/>
            <person name="Kubicek C.P."/>
            <person name="Chenthamara K."/>
            <person name="Atanasova L."/>
            <person name="Druzhinina I.S."/>
            <person name="Birnbaum S."/>
            <person name="Barribeau S.M."/>
            <person name="Teiling C."/>
            <person name="Suen G."/>
            <person name="Currie C."/>
            <person name="Gerardo N.M."/>
        </authorList>
    </citation>
    <scope>NUCLEOTIDE SEQUENCE [LARGE SCALE GENOMIC DNA]</scope>
</reference>
<dbReference type="PANTHER" id="PTHR43248">
    <property type="entry name" value="2-SUCCINYL-6-HYDROXY-2,4-CYCLOHEXADIENE-1-CARBOXYLATE SYNTHASE"/>
    <property type="match status" value="1"/>
</dbReference>
<proteinExistence type="inferred from homology"/>
<comment type="similarity">
    <text evidence="1">Belongs to the peptidase S33 family.</text>
</comment>
<evidence type="ECO:0000256" key="3">
    <source>
        <dbReference type="SAM" id="SignalP"/>
    </source>
</evidence>
<dbReference type="Proteomes" id="UP000053831">
    <property type="component" value="Unassembled WGS sequence"/>
</dbReference>
<dbReference type="GO" id="GO:0004177">
    <property type="term" value="F:aminopeptidase activity"/>
    <property type="evidence" value="ECO:0007669"/>
    <property type="project" value="UniProtKB-KW"/>
</dbReference>
<dbReference type="PANTHER" id="PTHR43248:SF25">
    <property type="entry name" value="AB HYDROLASE-1 DOMAIN-CONTAINING PROTEIN-RELATED"/>
    <property type="match status" value="1"/>
</dbReference>
<accession>A0A0M8N3F0</accession>
<dbReference type="STRING" id="150374.A0A0M8N3F0"/>
<evidence type="ECO:0000256" key="2">
    <source>
        <dbReference type="ARBA" id="ARBA00022801"/>
    </source>
</evidence>
<gene>
    <name evidence="6" type="ORF">ESCO_001838</name>
</gene>
<name>A0A0M8N3F0_ESCWE</name>
<keyword evidence="3" id="KW-0732">Signal</keyword>
<evidence type="ECO:0000259" key="4">
    <source>
        <dbReference type="Pfam" id="PF00561"/>
    </source>
</evidence>
<dbReference type="InterPro" id="IPR000073">
    <property type="entry name" value="AB_hydrolase_1"/>
</dbReference>
<evidence type="ECO:0000256" key="1">
    <source>
        <dbReference type="ARBA" id="ARBA00010088"/>
    </source>
</evidence>
<dbReference type="OrthoDB" id="425534at2759"/>
<keyword evidence="6" id="KW-0645">Protease</keyword>
<dbReference type="EMBL" id="LGSR01000006">
    <property type="protein sequence ID" value="KOS22357.1"/>
    <property type="molecule type" value="Genomic_DNA"/>
</dbReference>
<feature type="chain" id="PRO_5005818892" evidence="3">
    <location>
        <begin position="19"/>
        <end position="515"/>
    </location>
</feature>